<keyword evidence="3 12" id="KW-0596">Phosphopantetheine</keyword>
<keyword evidence="6" id="KW-0249">Electron transport</keyword>
<dbReference type="HAMAP" id="MF_01217">
    <property type="entry name" value="Acyl_carrier"/>
    <property type="match status" value="1"/>
</dbReference>
<dbReference type="PROSITE" id="PS00012">
    <property type="entry name" value="PHOSPHOPANTETHEINE"/>
    <property type="match status" value="1"/>
</dbReference>
<keyword evidence="8" id="KW-0443">Lipid metabolism</keyword>
<proteinExistence type="inferred from homology"/>
<evidence type="ECO:0000256" key="2">
    <source>
        <dbReference type="ARBA" id="ARBA00010930"/>
    </source>
</evidence>
<accession>A0A7J6F028</accession>
<keyword evidence="6" id="KW-0679">Respiratory chain</keyword>
<dbReference type="PANTHER" id="PTHR20863">
    <property type="entry name" value="ACYL CARRIER PROTEIN"/>
    <property type="match status" value="1"/>
</dbReference>
<comment type="similarity">
    <text evidence="2">Belongs to the acyl carrier protein (ACP) family.</text>
</comment>
<evidence type="ECO:0000259" key="13">
    <source>
        <dbReference type="PROSITE" id="PS50075"/>
    </source>
</evidence>
<protein>
    <recommendedName>
        <fullName evidence="12">Acyl carrier protein</fullName>
    </recommendedName>
</protein>
<dbReference type="GO" id="GO:0000035">
    <property type="term" value="F:acyl binding"/>
    <property type="evidence" value="ECO:0007669"/>
    <property type="project" value="TreeGrafter"/>
</dbReference>
<comment type="caution">
    <text evidence="14">The sequence shown here is derived from an EMBL/GenBank/DDBJ whole genome shotgun (WGS) entry which is preliminary data.</text>
</comment>
<comment type="pathway">
    <text evidence="1">Lipid metabolism; fatty acid biosynthesis.</text>
</comment>
<organism evidence="14 15">
    <name type="scientific">Cannabis sativa</name>
    <name type="common">Hemp</name>
    <name type="synonym">Marijuana</name>
    <dbReference type="NCBI Taxonomy" id="3483"/>
    <lineage>
        <taxon>Eukaryota</taxon>
        <taxon>Viridiplantae</taxon>
        <taxon>Streptophyta</taxon>
        <taxon>Embryophyta</taxon>
        <taxon>Tracheophyta</taxon>
        <taxon>Spermatophyta</taxon>
        <taxon>Magnoliopsida</taxon>
        <taxon>eudicotyledons</taxon>
        <taxon>Gunneridae</taxon>
        <taxon>Pentapetalae</taxon>
        <taxon>rosids</taxon>
        <taxon>fabids</taxon>
        <taxon>Rosales</taxon>
        <taxon>Cannabaceae</taxon>
        <taxon>Cannabis</taxon>
    </lineage>
</organism>
<name>A0A7J6F028_CANSA</name>
<gene>
    <name evidence="14" type="ORF">G4B88_015432</name>
</gene>
<reference evidence="14 15" key="1">
    <citation type="journal article" date="2020" name="bioRxiv">
        <title>Sequence and annotation of 42 cannabis genomes reveals extensive copy number variation in cannabinoid synthesis and pathogen resistance genes.</title>
        <authorList>
            <person name="Mckernan K.J."/>
            <person name="Helbert Y."/>
            <person name="Kane L.T."/>
            <person name="Ebling H."/>
            <person name="Zhang L."/>
            <person name="Liu B."/>
            <person name="Eaton Z."/>
            <person name="Mclaughlin S."/>
            <person name="Kingan S."/>
            <person name="Baybayan P."/>
            <person name="Concepcion G."/>
            <person name="Jordan M."/>
            <person name="Riva A."/>
            <person name="Barbazuk W."/>
            <person name="Harkins T."/>
        </authorList>
    </citation>
    <scope>NUCLEOTIDE SEQUENCE [LARGE SCALE GENOMIC DNA]</scope>
    <source>
        <strain evidence="15">cv. Jamaican Lion 4</strain>
        <tissue evidence="14">Leaf</tissue>
    </source>
</reference>
<dbReference type="GO" id="GO:0000036">
    <property type="term" value="F:acyl carrier activity"/>
    <property type="evidence" value="ECO:0007669"/>
    <property type="project" value="TreeGrafter"/>
</dbReference>
<dbReference type="PANTHER" id="PTHR20863:SF71">
    <property type="entry name" value="ACYL CARRIER PROTEIN 2, MITOCHONDRIAL"/>
    <property type="match status" value="1"/>
</dbReference>
<dbReference type="PROSITE" id="PS50075">
    <property type="entry name" value="CARRIER"/>
    <property type="match status" value="1"/>
</dbReference>
<evidence type="ECO:0000256" key="3">
    <source>
        <dbReference type="ARBA" id="ARBA00022450"/>
    </source>
</evidence>
<dbReference type="EMBL" id="JAATIQ010000288">
    <property type="protein sequence ID" value="KAF4364067.1"/>
    <property type="molecule type" value="Genomic_DNA"/>
</dbReference>
<keyword evidence="5" id="KW-0597">Phosphoprotein</keyword>
<evidence type="ECO:0000256" key="9">
    <source>
        <dbReference type="ARBA" id="ARBA00023160"/>
    </source>
</evidence>
<dbReference type="FunFam" id="1.10.1200.10:FF:000003">
    <property type="entry name" value="Acyl carrier protein"/>
    <property type="match status" value="1"/>
</dbReference>
<dbReference type="InterPro" id="IPR006162">
    <property type="entry name" value="Ppantetheine_attach_site"/>
</dbReference>
<evidence type="ECO:0000256" key="5">
    <source>
        <dbReference type="ARBA" id="ARBA00022553"/>
    </source>
</evidence>
<dbReference type="SUPFAM" id="SSF47336">
    <property type="entry name" value="ACP-like"/>
    <property type="match status" value="1"/>
</dbReference>
<evidence type="ECO:0000313" key="14">
    <source>
        <dbReference type="EMBL" id="KAF4364067.1"/>
    </source>
</evidence>
<evidence type="ECO:0000256" key="1">
    <source>
        <dbReference type="ARBA" id="ARBA00005194"/>
    </source>
</evidence>
<evidence type="ECO:0000313" key="15">
    <source>
        <dbReference type="Proteomes" id="UP000583929"/>
    </source>
</evidence>
<keyword evidence="15" id="KW-1185">Reference proteome</keyword>
<feature type="domain" description="Carrier" evidence="13">
    <location>
        <begin position="111"/>
        <end position="186"/>
    </location>
</feature>
<dbReference type="Gene3D" id="1.10.1200.10">
    <property type="entry name" value="ACP-like"/>
    <property type="match status" value="1"/>
</dbReference>
<dbReference type="NCBIfam" id="TIGR00517">
    <property type="entry name" value="acyl_carrier"/>
    <property type="match status" value="1"/>
</dbReference>
<keyword evidence="7" id="KW-0276">Fatty acid metabolism</keyword>
<dbReference type="NCBIfam" id="NF002148">
    <property type="entry name" value="PRK00982.1-2"/>
    <property type="match status" value="1"/>
</dbReference>
<keyword evidence="9 12" id="KW-0275">Fatty acid biosynthesis</keyword>
<evidence type="ECO:0000256" key="10">
    <source>
        <dbReference type="ARBA" id="ARBA00057783"/>
    </source>
</evidence>
<comment type="subunit">
    <text evidence="11">Complex I is composed of at least 49 different subunits.</text>
</comment>
<dbReference type="Proteomes" id="UP000583929">
    <property type="component" value="Unassembled WGS sequence"/>
</dbReference>
<evidence type="ECO:0000256" key="11">
    <source>
        <dbReference type="ARBA" id="ARBA00063067"/>
    </source>
</evidence>
<comment type="function">
    <text evidence="10">Carrier of the growing fatty acid chain in fatty acid biosynthesis. May be involved in the synthesis of short and medium chain fatty acids. Accessory and non-catalytic subunit of the mitochondrial membrane respiratory chain NADH dehydrogenase (Complex I), which functions in the transfer of electrons from NADH to the respiratory chain.</text>
</comment>
<keyword evidence="4 12" id="KW-0444">Lipid biosynthesis</keyword>
<evidence type="ECO:0000256" key="8">
    <source>
        <dbReference type="ARBA" id="ARBA00023098"/>
    </source>
</evidence>
<dbReference type="InterPro" id="IPR003231">
    <property type="entry name" value="ACP"/>
</dbReference>
<dbReference type="InterPro" id="IPR036736">
    <property type="entry name" value="ACP-like_sf"/>
</dbReference>
<keyword evidence="6" id="KW-0813">Transport</keyword>
<evidence type="ECO:0000256" key="4">
    <source>
        <dbReference type="ARBA" id="ARBA00022516"/>
    </source>
</evidence>
<dbReference type="GO" id="GO:0005739">
    <property type="term" value="C:mitochondrion"/>
    <property type="evidence" value="ECO:0007669"/>
    <property type="project" value="UniProtKB-ARBA"/>
</dbReference>
<dbReference type="InterPro" id="IPR009081">
    <property type="entry name" value="PP-bd_ACP"/>
</dbReference>
<evidence type="ECO:0000256" key="12">
    <source>
        <dbReference type="RuleBase" id="RU000722"/>
    </source>
</evidence>
<sequence>MLNPLSSRDADVEDEQWFGPRLNGLENTIKGPVHFARRLSKRRRFGRSEKEAVEVSSEGLPMAARSALIKYLRVQVQAVPQNPSTTFLSSFNSIRRRFFSEEVRGSFLDKSEVTDRVINVVKNFQKVDPSKVTPNAHFQNDLGLDSLDTVEVVMALEEEFGFEIPDSEADKINNISLAVDFIASHPQAK</sequence>
<evidence type="ECO:0000256" key="7">
    <source>
        <dbReference type="ARBA" id="ARBA00022832"/>
    </source>
</evidence>
<dbReference type="Pfam" id="PF00550">
    <property type="entry name" value="PP-binding"/>
    <property type="match status" value="1"/>
</dbReference>
<evidence type="ECO:0000256" key="6">
    <source>
        <dbReference type="ARBA" id="ARBA00022660"/>
    </source>
</evidence>
<dbReference type="AlphaFoldDB" id="A0A7J6F028"/>